<feature type="signal peptide" evidence="7">
    <location>
        <begin position="1"/>
        <end position="24"/>
    </location>
</feature>
<dbReference type="PANTHER" id="PTHR10795">
    <property type="entry name" value="PROPROTEIN CONVERTASE SUBTILISIN/KEXIN"/>
    <property type="match status" value="1"/>
</dbReference>
<dbReference type="PROSITE" id="PS00138">
    <property type="entry name" value="SUBTILASE_SER"/>
    <property type="match status" value="1"/>
</dbReference>
<keyword evidence="11" id="KW-1185">Reference proteome</keyword>
<dbReference type="InterPro" id="IPR015500">
    <property type="entry name" value="Peptidase_S8_subtilisin-rel"/>
</dbReference>
<dbReference type="RefSeq" id="WP_342201784.1">
    <property type="nucleotide sequence ID" value="NZ_JBCATE010000003.1"/>
</dbReference>
<keyword evidence="2 5" id="KW-0645">Protease</keyword>
<dbReference type="Gene3D" id="3.40.50.200">
    <property type="entry name" value="Peptidase S8/S53 domain"/>
    <property type="match status" value="1"/>
</dbReference>
<keyword evidence="4 5" id="KW-0720">Serine protease</keyword>
<dbReference type="Gene3D" id="3.30.70.80">
    <property type="entry name" value="Peptidase S8 propeptide/proteinase inhibitor I9"/>
    <property type="match status" value="1"/>
</dbReference>
<sequence>MKLKLITYTVAAALYGAGAMQAAASIGDVHKNQVQKIKGLQLTPEQINELNAEQIKASENTQGVGLNIQINPQSQKFQYEEGLTGEQVYIVRLNQKPLAQVSAELLGTANASARRVQSSKLFVAGQPANRAIQNYRTQLLNSQKQVLADIRSNVGARHARQQFTNAVNGFSIAMTQEEAQRVAGLPNVASVRLSKTYSLQSDAGPQLIQADKIWNGESTPDGLPYQGEGIIMGIIDTGVNTDHRSFAVQGDDGYKHINPWGTGTFVGDCTKAGFETLCNDKLIGVRSYPVITDSFADGSFGVVRPAVGEDYQGHGSHTASTAAGNVLLNVDYVAPEAASQASDGTVIKAGLFPRISGVAPHANIISYQVCLPDNNFGAGCPGEALVAGIEDAIKDGVDVINFSIGGQESNPWADDVQLAFLAAREAGISVAVAAGNSGQYNSAAEYFGKIDHASPWLLSAAATTHDRVIDITTKLVEPIGGVTTPAWSEITGGVINKESVTGHVVIAANFKDEFCANPFPADTFVWKDADGNPTDDKVIVACRRNDTKSATGIARSVKADNVKAGGADGMILYNFAKNEAIVPAVSYSVPAIHITQENWGTANGSGLYGWLNKGSGHMLTITATDIERRLDAAEADWLAPFSSRGPSTSTPEALIPAVAAPGVDIYAAFADEHPFSASSASGDFTIMSGTSMASPHVAGSMALLRQAHKDWTATEVQSALAMTTENKVQYRRLNEATGDVELASTYRAGTGRINVKDAVNAGFVMDETIENFKAADPNNGGVLHKLNIPQLVNFECKPKCQWIRTIRATKDGTWSVTNGDVINWNMDSQNQIVQNGVTIKVSPSEFTLAAGETKDIVIEASIMDTQDPFSNAEVELHSNLIFTEISNNAPEAHWPIVFKYDNNDMPSSLKSTAHRNNASAMIKGINLPESDNIHGRIFQAVKADVKTITLPKDDDKVYPWASTGSEGLDPEQIIDEATHVEMIEVPAGSRRLIVETFGRAKSALEGDFDIGNANIYVGKDYNGNGQADPFEELLCVSNDSLFNNFCNINDPEEGTYWAIIYNPRKGKSTNNWYAGVMETFQYAATVVSGQVANNMSVDVPASNGTDTVAINVNWDMPEMSEGDIYYSLIDFGTSAVNAGNIGKVAYKLERGVNDVHLEVPQTKALVGQYVPFTFKVQPNDSGADRAFTIEANIPEGLSLKAEEVFTSSSATVKDIKVEGRKLTISGVQPNTLGKYAQYNITTNIEDPMCKTPNFGNENPGGYVDLEEFGIYPTLSGFEPTELGSNGKVTTGNTNNIRYQTGNVLPIKTLFGGAYTGFHLYNNAEEMNVWNDNAIQIHGTGIVTLYNQKFFYGWHDIFPYLNAPFSSVGVLWRGTDYRGTNSDLMSVPKVVTSKEIAGISVGSTSDGWAIIEYDNARSYGQLANNATTNAKQWEERDDRYDFELLFNVNTRYGDGEYEMIMAYDNIDFGTQDDRGSIGVQGFKGPLSLLGPANGYKGQQFAFNGLKDKIHNGLVICYDYVGPESSQFEVTAWTKVATNAPGKALTVDAVSQVDGMANISMSRTVTVPSNITVARIANQTIAENTRLEGLKVIYADEQNSVNKITVTGEHISAVVNGDTSGSSITITPEANFHGDVEITVTVSDVENLTDAASTSFMLTVESDGVEPTTPPVTPDSDTNKDSGGALGGLSMLLALGALNRRRKTH</sequence>
<evidence type="ECO:0000259" key="8">
    <source>
        <dbReference type="Pfam" id="PF00082"/>
    </source>
</evidence>
<dbReference type="InterPro" id="IPR023828">
    <property type="entry name" value="Peptidase_S8_Ser-AS"/>
</dbReference>
<evidence type="ECO:0000313" key="11">
    <source>
        <dbReference type="Proteomes" id="UP001576708"/>
    </source>
</evidence>
<keyword evidence="7" id="KW-0732">Signal</keyword>
<dbReference type="InterPro" id="IPR045051">
    <property type="entry name" value="SBT"/>
</dbReference>
<dbReference type="EMBL" id="JBHFGU010000003">
    <property type="protein sequence ID" value="MFB2620500.1"/>
    <property type="molecule type" value="Genomic_DNA"/>
</dbReference>
<feature type="domain" description="Inhibitor I9" evidence="9">
    <location>
        <begin position="88"/>
        <end position="200"/>
    </location>
</feature>
<protein>
    <submittedName>
        <fullName evidence="10">S8 family serine peptidase</fullName>
    </submittedName>
</protein>
<dbReference type="InterPro" id="IPR000209">
    <property type="entry name" value="Peptidase_S8/S53_dom"/>
</dbReference>
<proteinExistence type="inferred from homology"/>
<dbReference type="CDD" id="cd02120">
    <property type="entry name" value="PA_subtilisin_like"/>
    <property type="match status" value="1"/>
</dbReference>
<dbReference type="InterPro" id="IPR034197">
    <property type="entry name" value="Peptidases_S8_3"/>
</dbReference>
<feature type="active site" description="Charge relay system" evidence="5">
    <location>
        <position position="691"/>
    </location>
</feature>
<evidence type="ECO:0000256" key="4">
    <source>
        <dbReference type="ARBA" id="ARBA00022825"/>
    </source>
</evidence>
<dbReference type="InterPro" id="IPR010259">
    <property type="entry name" value="S8pro/Inhibitor_I9"/>
</dbReference>
<comment type="caution">
    <text evidence="10">The sequence shown here is derived from an EMBL/GenBank/DDBJ whole genome shotgun (WGS) entry which is preliminary data.</text>
</comment>
<dbReference type="InterPro" id="IPR037045">
    <property type="entry name" value="S8pro/Inhibitor_I9_sf"/>
</dbReference>
<evidence type="ECO:0000256" key="6">
    <source>
        <dbReference type="SAM" id="MobiDB-lite"/>
    </source>
</evidence>
<evidence type="ECO:0000256" key="3">
    <source>
        <dbReference type="ARBA" id="ARBA00022801"/>
    </source>
</evidence>
<dbReference type="Gene3D" id="2.60.40.10">
    <property type="entry name" value="Immunoglobulins"/>
    <property type="match status" value="1"/>
</dbReference>
<keyword evidence="3 5" id="KW-0378">Hydrolase</keyword>
<accession>A0ABV4VJL9</accession>
<reference evidence="10 11" key="1">
    <citation type="submission" date="2024-09" db="EMBL/GenBank/DDBJ databases">
        <authorList>
            <person name="Zhang Y."/>
        </authorList>
    </citation>
    <scope>NUCLEOTIDE SEQUENCE [LARGE SCALE GENOMIC DNA]</scope>
    <source>
        <strain evidence="10 11">ZJ318</strain>
    </source>
</reference>
<feature type="domain" description="Peptidase S8/S53" evidence="8">
    <location>
        <begin position="227"/>
        <end position="738"/>
    </location>
</feature>
<dbReference type="Gene3D" id="3.50.30.30">
    <property type="match status" value="1"/>
</dbReference>
<evidence type="ECO:0000313" key="10">
    <source>
        <dbReference type="EMBL" id="MFB2620500.1"/>
    </source>
</evidence>
<evidence type="ECO:0000259" key="9">
    <source>
        <dbReference type="Pfam" id="PF05922"/>
    </source>
</evidence>
<name>A0ABV4VJL9_9GAMM</name>
<feature type="region of interest" description="Disordered" evidence="6">
    <location>
        <begin position="1659"/>
        <end position="1682"/>
    </location>
</feature>
<dbReference type="CDD" id="cd04852">
    <property type="entry name" value="Peptidases_S8_3"/>
    <property type="match status" value="1"/>
</dbReference>
<dbReference type="PROSITE" id="PS51892">
    <property type="entry name" value="SUBTILASE"/>
    <property type="match status" value="1"/>
</dbReference>
<dbReference type="PIRSF" id="PIRSF037895">
    <property type="entry name" value="Subtilisin_rel_Sama_2696"/>
    <property type="match status" value="1"/>
</dbReference>
<feature type="active site" description="Charge relay system" evidence="5">
    <location>
        <position position="314"/>
    </location>
</feature>
<dbReference type="Proteomes" id="UP001576708">
    <property type="component" value="Unassembled WGS sequence"/>
</dbReference>
<dbReference type="Pfam" id="PF05922">
    <property type="entry name" value="Inhibitor_I9"/>
    <property type="match status" value="1"/>
</dbReference>
<dbReference type="InterPro" id="IPR017311">
    <property type="entry name" value="Sama-2696"/>
</dbReference>
<evidence type="ECO:0000256" key="7">
    <source>
        <dbReference type="SAM" id="SignalP"/>
    </source>
</evidence>
<evidence type="ECO:0000256" key="5">
    <source>
        <dbReference type="PROSITE-ProRule" id="PRU01240"/>
    </source>
</evidence>
<comment type="similarity">
    <text evidence="1 5">Belongs to the peptidase S8 family.</text>
</comment>
<evidence type="ECO:0000256" key="2">
    <source>
        <dbReference type="ARBA" id="ARBA00022670"/>
    </source>
</evidence>
<dbReference type="SUPFAM" id="SSF52743">
    <property type="entry name" value="Subtilisin-like"/>
    <property type="match status" value="1"/>
</dbReference>
<dbReference type="InterPro" id="IPR036852">
    <property type="entry name" value="Peptidase_S8/S53_dom_sf"/>
</dbReference>
<feature type="chain" id="PRO_5046319054" evidence="7">
    <location>
        <begin position="25"/>
        <end position="1703"/>
    </location>
</feature>
<dbReference type="Pfam" id="PF17963">
    <property type="entry name" value="Big_9"/>
    <property type="match status" value="1"/>
</dbReference>
<gene>
    <name evidence="10" type="ORF">ACE02W_11830</name>
</gene>
<feature type="active site" description="Charge relay system" evidence="5">
    <location>
        <position position="236"/>
    </location>
</feature>
<evidence type="ECO:0000256" key="1">
    <source>
        <dbReference type="ARBA" id="ARBA00011073"/>
    </source>
</evidence>
<organism evidence="10 11">
    <name type="scientific">Shewanella mangrovisoli</name>
    <dbReference type="NCBI Taxonomy" id="2864211"/>
    <lineage>
        <taxon>Bacteria</taxon>
        <taxon>Pseudomonadati</taxon>
        <taxon>Pseudomonadota</taxon>
        <taxon>Gammaproteobacteria</taxon>
        <taxon>Alteromonadales</taxon>
        <taxon>Shewanellaceae</taxon>
        <taxon>Shewanella</taxon>
    </lineage>
</organism>
<dbReference type="InterPro" id="IPR013783">
    <property type="entry name" value="Ig-like_fold"/>
</dbReference>
<dbReference type="PRINTS" id="PR00723">
    <property type="entry name" value="SUBTILISIN"/>
</dbReference>
<dbReference type="Pfam" id="PF00082">
    <property type="entry name" value="Peptidase_S8"/>
    <property type="match status" value="1"/>
</dbReference>